<evidence type="ECO:0000256" key="7">
    <source>
        <dbReference type="ARBA" id="ARBA00023136"/>
    </source>
</evidence>
<evidence type="ECO:0000259" key="13">
    <source>
        <dbReference type="Pfam" id="PF07715"/>
    </source>
</evidence>
<dbReference type="eggNOG" id="COG4206">
    <property type="taxonomic scope" value="Bacteria"/>
</dbReference>
<keyword evidence="5" id="KW-0732">Signal</keyword>
<evidence type="ECO:0000256" key="1">
    <source>
        <dbReference type="ARBA" id="ARBA00004571"/>
    </source>
</evidence>
<dbReference type="SUPFAM" id="SSF56935">
    <property type="entry name" value="Porins"/>
    <property type="match status" value="1"/>
</dbReference>
<evidence type="ECO:0000259" key="12">
    <source>
        <dbReference type="Pfam" id="PF00593"/>
    </source>
</evidence>
<evidence type="ECO:0000256" key="8">
    <source>
        <dbReference type="ARBA" id="ARBA00023170"/>
    </source>
</evidence>
<keyword evidence="4 10" id="KW-0812">Transmembrane</keyword>
<dbReference type="InterPro" id="IPR012910">
    <property type="entry name" value="Plug_dom"/>
</dbReference>
<reference evidence="14 15" key="1">
    <citation type="submission" date="2016-10" db="EMBL/GenBank/DDBJ databases">
        <authorList>
            <person name="de Groot N.N."/>
        </authorList>
    </citation>
    <scope>NUCLEOTIDE SEQUENCE [LARGE SCALE GENOMIC DNA]</scope>
    <source>
        <strain evidence="14 15">DSM 19012</strain>
    </source>
</reference>
<dbReference type="InterPro" id="IPR036942">
    <property type="entry name" value="Beta-barrel_TonB_sf"/>
</dbReference>
<keyword evidence="8" id="KW-0675">Receptor</keyword>
<dbReference type="RefSeq" id="WP_010528576.1">
    <property type="nucleotide sequence ID" value="NZ_AFSL01000088.1"/>
</dbReference>
<dbReference type="Proteomes" id="UP000181976">
    <property type="component" value="Unassembled WGS sequence"/>
</dbReference>
<keyword evidence="7 10" id="KW-0472">Membrane</keyword>
<dbReference type="EMBL" id="FONA01000022">
    <property type="protein sequence ID" value="SFE90558.1"/>
    <property type="molecule type" value="Genomic_DNA"/>
</dbReference>
<dbReference type="PANTHER" id="PTHR30069:SF29">
    <property type="entry name" value="HEMOGLOBIN AND HEMOGLOBIN-HAPTOGLOBIN-BINDING PROTEIN 1-RELATED"/>
    <property type="match status" value="1"/>
</dbReference>
<evidence type="ECO:0000256" key="4">
    <source>
        <dbReference type="ARBA" id="ARBA00022692"/>
    </source>
</evidence>
<dbReference type="OrthoDB" id="9758472at2"/>
<evidence type="ECO:0000313" key="14">
    <source>
        <dbReference type="EMBL" id="SFE90558.1"/>
    </source>
</evidence>
<dbReference type="Pfam" id="PF07715">
    <property type="entry name" value="Plug"/>
    <property type="match status" value="1"/>
</dbReference>
<dbReference type="InParanoid" id="A0A1I2EDL1"/>
<gene>
    <name evidence="14" type="ORF">SAMN05444380_12227</name>
</gene>
<sequence length="680" mass="77061">MNIKKFFSFSEKLVFTRWQNRGYAVFNTLHREIKIGVLAATYFISLGYMNTFARTETDSISKKISLAEVEVTARRAPSLYTEVGRLITVIPRSEIEKLPVQSVQGLLKYSMNVDVKERGPLGIQADLSIRGGSFDQVMILLNGINITDPQTGHHNLNLPVDLNSIERIEIIEGPASRVYGPNAFSGAINIVTATSDRNKVMADLMAGENGLYRLGTTVNHNLGNTTTYFSVNKSASDGYIDNTDFDILNLFYQFRFQKGHESLNFQTGYTEKAFGANSFYTSLYPNQFEKTRTLFSSLGFQTGKTIQVKPAIYWRRHHDRFELFRDGKDAADWYAGHNYHMTDVFGASVNTVIPWTLGKTSLGGEVRSENIWSNNIGYDLDEPLDVPGESGALFTKSYNRSNASVFIEHNIKAGNLSVSGGVMANFNSGLDYRLKWFPGLDISYWFSSHLKWMASYNQALRMPTFTDLFYEGPTNKGNPDLEPEEATTIESGFRFVNAFFSGHISGFYRKGTNLIDWGRKSDEDVYTTSNVNKINAIGVEVGATFLTATLNLPVLDKIEVNYAWLDQDKKAQEGYESVYVLNHLAHKLNIGVDHKIFRTFSAHWNILFQDRVGGFFRSSDNVKVNYDPFWLTDVRLMWKKKGWIIFAEASNLFDNQYYDVGELVRPGRWIKGGINFTINY</sequence>
<proteinExistence type="inferred from homology"/>
<evidence type="ECO:0000256" key="3">
    <source>
        <dbReference type="ARBA" id="ARBA00022452"/>
    </source>
</evidence>
<dbReference type="PROSITE" id="PS52016">
    <property type="entry name" value="TONB_DEPENDENT_REC_3"/>
    <property type="match status" value="1"/>
</dbReference>
<dbReference type="PANTHER" id="PTHR30069">
    <property type="entry name" value="TONB-DEPENDENT OUTER MEMBRANE RECEPTOR"/>
    <property type="match status" value="1"/>
</dbReference>
<dbReference type="STRING" id="385682.SAMN05444380_12227"/>
<dbReference type="Pfam" id="PF00593">
    <property type="entry name" value="TonB_dep_Rec_b-barrel"/>
    <property type="match status" value="1"/>
</dbReference>
<dbReference type="Gene3D" id="2.40.170.20">
    <property type="entry name" value="TonB-dependent receptor, beta-barrel domain"/>
    <property type="match status" value="1"/>
</dbReference>
<evidence type="ECO:0000256" key="6">
    <source>
        <dbReference type="ARBA" id="ARBA00023077"/>
    </source>
</evidence>
<dbReference type="InterPro" id="IPR039426">
    <property type="entry name" value="TonB-dep_rcpt-like"/>
</dbReference>
<dbReference type="GO" id="GO:0044718">
    <property type="term" value="P:siderophore transmembrane transport"/>
    <property type="evidence" value="ECO:0007669"/>
    <property type="project" value="TreeGrafter"/>
</dbReference>
<dbReference type="Gene3D" id="2.170.130.10">
    <property type="entry name" value="TonB-dependent receptor, plug domain"/>
    <property type="match status" value="1"/>
</dbReference>
<keyword evidence="3 10" id="KW-1134">Transmembrane beta strand</keyword>
<evidence type="ECO:0000256" key="11">
    <source>
        <dbReference type="RuleBase" id="RU003357"/>
    </source>
</evidence>
<dbReference type="GO" id="GO:0015344">
    <property type="term" value="F:siderophore uptake transmembrane transporter activity"/>
    <property type="evidence" value="ECO:0007669"/>
    <property type="project" value="TreeGrafter"/>
</dbReference>
<keyword evidence="15" id="KW-1185">Reference proteome</keyword>
<evidence type="ECO:0000256" key="5">
    <source>
        <dbReference type="ARBA" id="ARBA00022729"/>
    </source>
</evidence>
<comment type="similarity">
    <text evidence="10 11">Belongs to the TonB-dependent receptor family.</text>
</comment>
<dbReference type="GO" id="GO:0009279">
    <property type="term" value="C:cell outer membrane"/>
    <property type="evidence" value="ECO:0007669"/>
    <property type="project" value="UniProtKB-SubCell"/>
</dbReference>
<dbReference type="FunCoup" id="A0A1I2EDL1">
    <property type="interactions" value="56"/>
</dbReference>
<feature type="domain" description="TonB-dependent receptor-like beta-barrel" evidence="12">
    <location>
        <begin position="218"/>
        <end position="652"/>
    </location>
</feature>
<name>A0A1I2EDL1_9BACT</name>
<accession>A0A1I2EDL1</accession>
<keyword evidence="9 10" id="KW-0998">Cell outer membrane</keyword>
<dbReference type="InterPro" id="IPR000531">
    <property type="entry name" value="Beta-barrel_TonB"/>
</dbReference>
<feature type="domain" description="TonB-dependent receptor plug" evidence="13">
    <location>
        <begin position="86"/>
        <end position="187"/>
    </location>
</feature>
<organism evidence="14 15">
    <name type="scientific">Thermophagus xiamenensis</name>
    <dbReference type="NCBI Taxonomy" id="385682"/>
    <lineage>
        <taxon>Bacteria</taxon>
        <taxon>Pseudomonadati</taxon>
        <taxon>Bacteroidota</taxon>
        <taxon>Bacteroidia</taxon>
        <taxon>Marinilabiliales</taxon>
        <taxon>Marinilabiliaceae</taxon>
        <taxon>Thermophagus</taxon>
    </lineage>
</organism>
<keyword evidence="2 10" id="KW-0813">Transport</keyword>
<protein>
    <submittedName>
        <fullName evidence="14">Iron complex outermembrane recepter protein</fullName>
    </submittedName>
</protein>
<evidence type="ECO:0000256" key="2">
    <source>
        <dbReference type="ARBA" id="ARBA00022448"/>
    </source>
</evidence>
<comment type="subcellular location">
    <subcellularLocation>
        <location evidence="1 10">Cell outer membrane</location>
        <topology evidence="1 10">Multi-pass membrane protein</topology>
    </subcellularLocation>
</comment>
<evidence type="ECO:0000313" key="15">
    <source>
        <dbReference type="Proteomes" id="UP000181976"/>
    </source>
</evidence>
<keyword evidence="6 11" id="KW-0798">TonB box</keyword>
<dbReference type="AlphaFoldDB" id="A0A1I2EDL1"/>
<evidence type="ECO:0000256" key="10">
    <source>
        <dbReference type="PROSITE-ProRule" id="PRU01360"/>
    </source>
</evidence>
<evidence type="ECO:0000256" key="9">
    <source>
        <dbReference type="ARBA" id="ARBA00023237"/>
    </source>
</evidence>
<dbReference type="InterPro" id="IPR037066">
    <property type="entry name" value="Plug_dom_sf"/>
</dbReference>